<keyword evidence="3" id="KW-1185">Reference proteome</keyword>
<dbReference type="Proteomes" id="UP000189513">
    <property type="component" value="Unassembled WGS sequence"/>
</dbReference>
<evidence type="ECO:0000313" key="3">
    <source>
        <dbReference type="Proteomes" id="UP000189513"/>
    </source>
</evidence>
<gene>
    <name evidence="2" type="ORF">BON22_2094</name>
</gene>
<dbReference type="STRING" id="36022.A0A1V2L8M9"/>
<evidence type="ECO:0000313" key="2">
    <source>
        <dbReference type="EMBL" id="ONH68144.1"/>
    </source>
</evidence>
<dbReference type="InterPro" id="IPR053102">
    <property type="entry name" value="VPS_Associated"/>
</dbReference>
<dbReference type="VEuPathDB" id="FungiDB:BON22_2094"/>
<comment type="caution">
    <text evidence="2">The sequence shown here is derived from an EMBL/GenBank/DDBJ whole genome shotgun (WGS) entry which is preliminary data.</text>
</comment>
<dbReference type="OMA" id="LFGQAKF"/>
<name>A0A1V2L8M9_CYBFA</name>
<dbReference type="GO" id="GO:0000329">
    <property type="term" value="C:fungal-type vacuole membrane"/>
    <property type="evidence" value="ECO:0007669"/>
    <property type="project" value="TreeGrafter"/>
</dbReference>
<proteinExistence type="predicted"/>
<protein>
    <submittedName>
        <fullName evidence="2">Vacuolar protein sorting-associated protein 62</fullName>
    </submittedName>
</protein>
<reference evidence="3" key="1">
    <citation type="journal article" date="2017" name="Genome Announc.">
        <title>Genome sequences of Cyberlindnera fabianii 65, Pichia kudriavzevii 129, and Saccharomyces cerevisiae 131 isolated from fermented masau fruits in Zimbabwe.</title>
        <authorList>
            <person name="van Rijswijck I.M.H."/>
            <person name="Derks M.F.L."/>
            <person name="Abee T."/>
            <person name="de Ridder D."/>
            <person name="Smid E.J."/>
        </authorList>
    </citation>
    <scope>NUCLEOTIDE SEQUENCE [LARGE SCALE GENOMIC DNA]</scope>
    <source>
        <strain evidence="3">65</strain>
    </source>
</reference>
<dbReference type="Pfam" id="PF06101">
    <property type="entry name" value="Vps62"/>
    <property type="match status" value="1"/>
</dbReference>
<dbReference type="GO" id="GO:0006623">
    <property type="term" value="P:protein targeting to vacuole"/>
    <property type="evidence" value="ECO:0007669"/>
    <property type="project" value="TreeGrafter"/>
</dbReference>
<dbReference type="PANTHER" id="PTHR48220:SF1">
    <property type="entry name" value="VACUOLAR PROTEIN SORTING-ASSOCIATED PROTEIN 62-RELATED"/>
    <property type="match status" value="1"/>
</dbReference>
<sequence>MLSCALLLGLITCTSCLALPIGPDVDLNIDYFQDYDTHGQRTLEYIRSKLDVKTLPPIRSFPLKEEEKTLGKGEIPQYVLDHCPLVHLYTEEKYLPYDISEYVKNFHLEHRNHTVIHGSGLTLDYLSSVAQDESIDDRNTFMTSDTDFSEDPDWLTGKFNKPDLVTGKIKNAPAVLVVVDKGNGWVDAYWFYFYSFNLGPFVMGHGPYGNHIGDWEHSLTRFYKGVPVFVWMSAHGGGGAYYYDALEKSEGDERKPIIFSARGTHANYPSTGQHPHDLPFGILSDFTDRGALWDPAQNYLGYVWDGFQIRTVSNQSKADNSKELEYGAGWLSFKGHWGDDKLAPNDPRQRWSPWEWKYIEGPTGPMTKHLSRSGLCQRAKWWNPSGRCEPKHFMTIGKGFESEPGVMCANLWGWVKPDLLRWALDQLTWGGGLCFLMNLIWG</sequence>
<dbReference type="AlphaFoldDB" id="A0A1V2L8M9"/>
<dbReference type="EMBL" id="MPUK01000003">
    <property type="protein sequence ID" value="ONH68144.1"/>
    <property type="molecule type" value="Genomic_DNA"/>
</dbReference>
<feature type="chain" id="PRO_5012053074" evidence="1">
    <location>
        <begin position="19"/>
        <end position="442"/>
    </location>
</feature>
<organism evidence="2 3">
    <name type="scientific">Cyberlindnera fabianii</name>
    <name type="common">Yeast</name>
    <name type="synonym">Hansenula fabianii</name>
    <dbReference type="NCBI Taxonomy" id="36022"/>
    <lineage>
        <taxon>Eukaryota</taxon>
        <taxon>Fungi</taxon>
        <taxon>Dikarya</taxon>
        <taxon>Ascomycota</taxon>
        <taxon>Saccharomycotina</taxon>
        <taxon>Saccharomycetes</taxon>
        <taxon>Phaffomycetales</taxon>
        <taxon>Phaffomycetaceae</taxon>
        <taxon>Cyberlindnera</taxon>
    </lineage>
</organism>
<accession>A0A1V2L8M9</accession>
<dbReference type="PANTHER" id="PTHR48220">
    <property type="match status" value="1"/>
</dbReference>
<dbReference type="InterPro" id="IPR009291">
    <property type="entry name" value="Vps62"/>
</dbReference>
<keyword evidence="1" id="KW-0732">Signal</keyword>
<evidence type="ECO:0000256" key="1">
    <source>
        <dbReference type="SAM" id="SignalP"/>
    </source>
</evidence>
<feature type="signal peptide" evidence="1">
    <location>
        <begin position="1"/>
        <end position="18"/>
    </location>
</feature>